<protein>
    <submittedName>
        <fullName evidence="1">Uncharacterized protein</fullName>
    </submittedName>
</protein>
<reference evidence="1 2" key="1">
    <citation type="submission" date="2016-05" db="EMBL/GenBank/DDBJ databases">
        <title>Niabella ginsenosidivorans BS26 whole genome sequencing.</title>
        <authorList>
            <person name="Im W.T."/>
            <person name="Siddiqi M.Z."/>
        </authorList>
    </citation>
    <scope>NUCLEOTIDE SEQUENCE [LARGE SCALE GENOMIC DNA]</scope>
    <source>
        <strain evidence="1 2">BS26</strain>
    </source>
</reference>
<gene>
    <name evidence="1" type="ORF">A8C56_12120</name>
</gene>
<sequence length="134" mass="15550">MEDHLERQIDQLGRVLGKILSGLIGLKGKGQVANGIELTNQTLKGELDLDIQKLLDIPLDDFINTLKTKKEFSNENLEKLADILLLIADDSQDKDRKKLYEKCLTIYEYLERGEDIYSLERQWKIKRIKKFLST</sequence>
<proteinExistence type="predicted"/>
<dbReference type="KEGG" id="nia:A8C56_12120"/>
<organism evidence="1 2">
    <name type="scientific">Niabella ginsenosidivorans</name>
    <dbReference type="NCBI Taxonomy" id="1176587"/>
    <lineage>
        <taxon>Bacteria</taxon>
        <taxon>Pseudomonadati</taxon>
        <taxon>Bacteroidota</taxon>
        <taxon>Chitinophagia</taxon>
        <taxon>Chitinophagales</taxon>
        <taxon>Chitinophagaceae</taxon>
        <taxon>Niabella</taxon>
    </lineage>
</organism>
<dbReference type="EMBL" id="CP015772">
    <property type="protein sequence ID" value="ANH81625.1"/>
    <property type="molecule type" value="Genomic_DNA"/>
</dbReference>
<evidence type="ECO:0000313" key="1">
    <source>
        <dbReference type="EMBL" id="ANH81625.1"/>
    </source>
</evidence>
<dbReference type="Proteomes" id="UP000077667">
    <property type="component" value="Chromosome"/>
</dbReference>
<dbReference type="AlphaFoldDB" id="A0A1A9I2S0"/>
<dbReference type="OrthoDB" id="1371200at2"/>
<accession>A0A1A9I2S0</accession>
<evidence type="ECO:0000313" key="2">
    <source>
        <dbReference type="Proteomes" id="UP000077667"/>
    </source>
</evidence>
<keyword evidence="2" id="KW-1185">Reference proteome</keyword>
<dbReference type="RefSeq" id="WP_067756297.1">
    <property type="nucleotide sequence ID" value="NZ_CP015772.1"/>
</dbReference>
<name>A0A1A9I2S0_9BACT</name>